<sequence length="420" mass="48127">MMSSVSGYTGSIEWHSDNKKRQPFVLGLHEEDWKSRTPMNREVCMIKLEEDITNKPHWWEKVLNTDIDSKWKQEALQMSWASYQHNGNFTSKMADMCFKDLVTKARNYEQTKLIPVMESSACAIKSDALLSNELMQRLRAAAALLEDVPEFQRDWHPGSDEKVLDLVHTSLWPLVFGRSRIVSGKYVTLDKCLDHCGSGKVIPDPKRPYLTMPNGFQSSTEDSDKIGRPRIKSYINNLHPVRYKAVYSLIEELIAKSLPAWDIVCRSARKEFRFKRSGTVHGVKWTCNVPEICAKMHGCYPSSRSFAQGEDYDSGSETISVFEEGRKVEQGMVIQVIVKMGNIYLTPKKSKYDGGSWYVEGQLNEHICATALFYYDSDNITKSRLSFRNHADRDNLRDRLSYSQGDHHGIQTIFAIKIKG</sequence>
<gene>
    <name evidence="3" type="ORF">FDENT_4878</name>
</gene>
<protein>
    <submittedName>
        <fullName evidence="3">Uncharacterized protein</fullName>
    </submittedName>
</protein>
<dbReference type="EMBL" id="JAAOAK010000118">
    <property type="protein sequence ID" value="KAF5688301.1"/>
    <property type="molecule type" value="Genomic_DNA"/>
</dbReference>
<dbReference type="Pfam" id="PF14033">
    <property type="entry name" value="DUF4246"/>
    <property type="match status" value="1"/>
</dbReference>
<evidence type="ECO:0000259" key="1">
    <source>
        <dbReference type="Pfam" id="PF14033"/>
    </source>
</evidence>
<comment type="caution">
    <text evidence="3">The sequence shown here is derived from an EMBL/GenBank/DDBJ whole genome shotgun (WGS) entry which is preliminary data.</text>
</comment>
<dbReference type="InterPro" id="IPR025340">
    <property type="entry name" value="DUF4246"/>
</dbReference>
<feature type="domain" description="DUF4246" evidence="2">
    <location>
        <begin position="14"/>
        <end position="74"/>
    </location>
</feature>
<evidence type="ECO:0000313" key="4">
    <source>
        <dbReference type="Proteomes" id="UP000562682"/>
    </source>
</evidence>
<evidence type="ECO:0000259" key="2">
    <source>
        <dbReference type="Pfam" id="PF21666"/>
    </source>
</evidence>
<accession>A0A8H5UFQ6</accession>
<name>A0A8H5UFQ6_9HYPO</name>
<reference evidence="3 4" key="1">
    <citation type="submission" date="2020-05" db="EMBL/GenBank/DDBJ databases">
        <title>Identification and distribution of gene clusters putatively required for synthesis of sphingolipid metabolism inhibitors in phylogenetically diverse species of the filamentous fungus Fusarium.</title>
        <authorList>
            <person name="Kim H.-S."/>
            <person name="Busman M."/>
            <person name="Brown D.W."/>
            <person name="Divon H."/>
            <person name="Uhlig S."/>
            <person name="Proctor R.H."/>
        </authorList>
    </citation>
    <scope>NUCLEOTIDE SEQUENCE [LARGE SCALE GENOMIC DNA]</scope>
    <source>
        <strain evidence="3 4">NRRL 25311</strain>
    </source>
</reference>
<dbReference type="Proteomes" id="UP000562682">
    <property type="component" value="Unassembled WGS sequence"/>
</dbReference>
<dbReference type="InterPro" id="IPR049207">
    <property type="entry name" value="DUF4246_N"/>
</dbReference>
<proteinExistence type="predicted"/>
<dbReference type="PANTHER" id="PTHR33119:SF1">
    <property type="entry name" value="FE2OG DIOXYGENASE DOMAIN-CONTAINING PROTEIN"/>
    <property type="match status" value="1"/>
</dbReference>
<dbReference type="InterPro" id="IPR049192">
    <property type="entry name" value="DUF4246_C"/>
</dbReference>
<dbReference type="AlphaFoldDB" id="A0A8H5UFQ6"/>
<feature type="domain" description="DUF4246" evidence="1">
    <location>
        <begin position="92"/>
        <end position="417"/>
    </location>
</feature>
<evidence type="ECO:0000313" key="3">
    <source>
        <dbReference type="EMBL" id="KAF5688301.1"/>
    </source>
</evidence>
<dbReference type="Pfam" id="PF21666">
    <property type="entry name" value="DUF4246_N"/>
    <property type="match status" value="1"/>
</dbReference>
<keyword evidence="4" id="KW-1185">Reference proteome</keyword>
<dbReference type="PANTHER" id="PTHR33119">
    <property type="entry name" value="IFI3P"/>
    <property type="match status" value="1"/>
</dbReference>
<organism evidence="3 4">
    <name type="scientific">Fusarium denticulatum</name>
    <dbReference type="NCBI Taxonomy" id="48507"/>
    <lineage>
        <taxon>Eukaryota</taxon>
        <taxon>Fungi</taxon>
        <taxon>Dikarya</taxon>
        <taxon>Ascomycota</taxon>
        <taxon>Pezizomycotina</taxon>
        <taxon>Sordariomycetes</taxon>
        <taxon>Hypocreomycetidae</taxon>
        <taxon>Hypocreales</taxon>
        <taxon>Nectriaceae</taxon>
        <taxon>Fusarium</taxon>
        <taxon>Fusarium fujikuroi species complex</taxon>
    </lineage>
</organism>